<dbReference type="InParanoid" id="A0A0V0QZE9"/>
<name>A0A0V0QZE9_PSEPJ</name>
<keyword evidence="2" id="KW-1185">Reference proteome</keyword>
<evidence type="ECO:0000313" key="1">
    <source>
        <dbReference type="EMBL" id="KRX07614.1"/>
    </source>
</evidence>
<protein>
    <submittedName>
        <fullName evidence="1">Uncharacterized protein</fullName>
    </submittedName>
</protein>
<proteinExistence type="predicted"/>
<comment type="caution">
    <text evidence="1">The sequence shown here is derived from an EMBL/GenBank/DDBJ whole genome shotgun (WGS) entry which is preliminary data.</text>
</comment>
<reference evidence="1 2" key="1">
    <citation type="journal article" date="2015" name="Sci. Rep.">
        <title>Genome of the facultative scuticociliatosis pathogen Pseudocohnilembus persalinus provides insight into its virulence through horizontal gene transfer.</title>
        <authorList>
            <person name="Xiong J."/>
            <person name="Wang G."/>
            <person name="Cheng J."/>
            <person name="Tian M."/>
            <person name="Pan X."/>
            <person name="Warren A."/>
            <person name="Jiang C."/>
            <person name="Yuan D."/>
            <person name="Miao W."/>
        </authorList>
    </citation>
    <scope>NUCLEOTIDE SEQUENCE [LARGE SCALE GENOMIC DNA]</scope>
    <source>
        <strain evidence="1">36N120E</strain>
    </source>
</reference>
<dbReference type="Proteomes" id="UP000054937">
    <property type="component" value="Unassembled WGS sequence"/>
</dbReference>
<gene>
    <name evidence="1" type="ORF">PPERSA_11163</name>
</gene>
<evidence type="ECO:0000313" key="2">
    <source>
        <dbReference type="Proteomes" id="UP000054937"/>
    </source>
</evidence>
<sequence>MVKQNDKIQNKNQDIKVSGPAFKNLEGLQSVQYLGSKNKLFTRKKSQNILQNRDNSSDSEDSKNLFKLHNVQIKQIIQQFNYKDIIENQNQKDLEDEVKNQAKREDIMTDLMYKLHHKQYPDPDYSKEMKVVVKNQIENKCLVDHRTDLQENPKRIQINKKVHKQFAEKLQKAVRLKNNKLKLVQEQWKQNQAKANCKFQQDDEKIKLPKLAKRIANTFKDVMDFAQQHQNSQFSEKLMYFKEGVQMFYDMNEEEMYQKQKIFDQKRKLYGHQFANKSEAAQFYLLKEFQMAQKRIQKDLNRKQKSLGLKENLQEESKFQRQKEEYLESIKEQDDLQKIQEKKLKVLKNMEKKQSLRKLEKYEKENNLNFQGDSSFSDSDEEIEVQQLYGNKEENQEDAYLSLLKYFKTKQNLPEGSMVLEKNQEMQKFLQAYYQDNCNLEKLQLEDEKQEDIKFNQFLRELEEYRGLNGINKKWEVITSQLRHYM</sequence>
<organism evidence="1 2">
    <name type="scientific">Pseudocohnilembus persalinus</name>
    <name type="common">Ciliate</name>
    <dbReference type="NCBI Taxonomy" id="266149"/>
    <lineage>
        <taxon>Eukaryota</taxon>
        <taxon>Sar</taxon>
        <taxon>Alveolata</taxon>
        <taxon>Ciliophora</taxon>
        <taxon>Intramacronucleata</taxon>
        <taxon>Oligohymenophorea</taxon>
        <taxon>Scuticociliatia</taxon>
        <taxon>Philasterida</taxon>
        <taxon>Pseudocohnilembidae</taxon>
        <taxon>Pseudocohnilembus</taxon>
    </lineage>
</organism>
<dbReference type="EMBL" id="LDAU01000082">
    <property type="protein sequence ID" value="KRX07614.1"/>
    <property type="molecule type" value="Genomic_DNA"/>
</dbReference>
<accession>A0A0V0QZE9</accession>
<dbReference type="AlphaFoldDB" id="A0A0V0QZE9"/>